<feature type="non-terminal residue" evidence="2">
    <location>
        <position position="77"/>
    </location>
</feature>
<evidence type="ECO:0000313" key="3">
    <source>
        <dbReference type="Proteomes" id="UP000053097"/>
    </source>
</evidence>
<proteinExistence type="predicted"/>
<evidence type="ECO:0000256" key="1">
    <source>
        <dbReference type="SAM" id="MobiDB-lite"/>
    </source>
</evidence>
<dbReference type="EMBL" id="KK107159">
    <property type="protein sequence ID" value="EZA56659.1"/>
    <property type="molecule type" value="Genomic_DNA"/>
</dbReference>
<reference evidence="2 3" key="1">
    <citation type="journal article" date="2014" name="Curr. Biol.">
        <title>The genome of the clonal raider ant Cerapachys biroi.</title>
        <authorList>
            <person name="Oxley P.R."/>
            <person name="Ji L."/>
            <person name="Fetter-Pruneda I."/>
            <person name="McKenzie S.K."/>
            <person name="Li C."/>
            <person name="Hu H."/>
            <person name="Zhang G."/>
            <person name="Kronauer D.J."/>
        </authorList>
    </citation>
    <scope>NUCLEOTIDE SEQUENCE [LARGE SCALE GENOMIC DNA]</scope>
</reference>
<feature type="region of interest" description="Disordered" evidence="1">
    <location>
        <begin position="31"/>
        <end position="77"/>
    </location>
</feature>
<accession>A0A026WNI8</accession>
<evidence type="ECO:0000313" key="2">
    <source>
        <dbReference type="EMBL" id="EZA56659.1"/>
    </source>
</evidence>
<name>A0A026WNI8_OOCBI</name>
<protein>
    <submittedName>
        <fullName evidence="2">Uncharacterized protein</fullName>
    </submittedName>
</protein>
<dbReference type="AlphaFoldDB" id="A0A026WNI8"/>
<dbReference type="Proteomes" id="UP000053097">
    <property type="component" value="Unassembled WGS sequence"/>
</dbReference>
<sequence length="77" mass="8572">MLSHSGPMREERQRIYGCNSNLSNLFSDAIAHEPGTSWDGTPSDRTSRRSRTRGSPEKMLWGRPNEVGKGRLGTSLP</sequence>
<keyword evidence="3" id="KW-1185">Reference proteome</keyword>
<gene>
    <name evidence="2" type="ORF">X777_02263</name>
</gene>
<organism evidence="2 3">
    <name type="scientific">Ooceraea biroi</name>
    <name type="common">Clonal raider ant</name>
    <name type="synonym">Cerapachys biroi</name>
    <dbReference type="NCBI Taxonomy" id="2015173"/>
    <lineage>
        <taxon>Eukaryota</taxon>
        <taxon>Metazoa</taxon>
        <taxon>Ecdysozoa</taxon>
        <taxon>Arthropoda</taxon>
        <taxon>Hexapoda</taxon>
        <taxon>Insecta</taxon>
        <taxon>Pterygota</taxon>
        <taxon>Neoptera</taxon>
        <taxon>Endopterygota</taxon>
        <taxon>Hymenoptera</taxon>
        <taxon>Apocrita</taxon>
        <taxon>Aculeata</taxon>
        <taxon>Formicoidea</taxon>
        <taxon>Formicidae</taxon>
        <taxon>Dorylinae</taxon>
        <taxon>Ooceraea</taxon>
    </lineage>
</organism>